<keyword evidence="2" id="KW-1185">Reference proteome</keyword>
<comment type="caution">
    <text evidence="1">The sequence shown here is derived from an EMBL/GenBank/DDBJ whole genome shotgun (WGS) entry which is preliminary data.</text>
</comment>
<dbReference type="EMBL" id="JAMZEB010000004">
    <property type="protein sequence ID" value="MCP2365783.1"/>
    <property type="molecule type" value="Genomic_DNA"/>
</dbReference>
<dbReference type="AlphaFoldDB" id="A0A9X2KA58"/>
<evidence type="ECO:0000313" key="2">
    <source>
        <dbReference type="Proteomes" id="UP001139648"/>
    </source>
</evidence>
<sequence length="137" mass="15395">MRWRIKIGLLSSRRPPLKWLRTWLHLTVANQRSDLDMFVDDTMHVLWELYQVYADHDGSALHNRIDALIAAGVPGAEGLDDRVQTIENTLEGLLDLAGRHVLPERDGSGRAAARTQRRLARLFSAEEWPDSSAGGVS</sequence>
<name>A0A9X2KA58_9ACTN</name>
<reference evidence="1" key="1">
    <citation type="submission" date="2022-06" db="EMBL/GenBank/DDBJ databases">
        <title>Sequencing the genomes of 1000 actinobacteria strains.</title>
        <authorList>
            <person name="Klenk H.-P."/>
        </authorList>
    </citation>
    <scope>NUCLEOTIDE SEQUENCE</scope>
    <source>
        <strain evidence="1">DSM 46694</strain>
    </source>
</reference>
<proteinExistence type="predicted"/>
<gene>
    <name evidence="1" type="ORF">HD597_012887</name>
</gene>
<organism evidence="1 2">
    <name type="scientific">Nonomuraea thailandensis</name>
    <dbReference type="NCBI Taxonomy" id="1188745"/>
    <lineage>
        <taxon>Bacteria</taxon>
        <taxon>Bacillati</taxon>
        <taxon>Actinomycetota</taxon>
        <taxon>Actinomycetes</taxon>
        <taxon>Streptosporangiales</taxon>
        <taxon>Streptosporangiaceae</taxon>
        <taxon>Nonomuraea</taxon>
    </lineage>
</organism>
<dbReference type="Proteomes" id="UP001139648">
    <property type="component" value="Unassembled WGS sequence"/>
</dbReference>
<accession>A0A9X2KA58</accession>
<evidence type="ECO:0000313" key="1">
    <source>
        <dbReference type="EMBL" id="MCP2365783.1"/>
    </source>
</evidence>
<protein>
    <submittedName>
        <fullName evidence="1">Uncharacterized protein</fullName>
    </submittedName>
</protein>
<dbReference type="RefSeq" id="WP_253760311.1">
    <property type="nucleotide sequence ID" value="NZ_BAABKA010000019.1"/>
</dbReference>